<proteinExistence type="inferred from homology"/>
<dbReference type="EMBL" id="QJJK01000007">
    <property type="protein sequence ID" value="PXW57184.1"/>
    <property type="molecule type" value="Genomic_DNA"/>
</dbReference>
<name>A0A2V3U371_9HYPH</name>
<protein>
    <submittedName>
        <fullName evidence="2">Gluconate 5-dehydrogenase</fullName>
    </submittedName>
</protein>
<comment type="caution">
    <text evidence="2">The sequence shown here is derived from an EMBL/GenBank/DDBJ whole genome shotgun (WGS) entry which is preliminary data.</text>
</comment>
<dbReference type="FunFam" id="3.40.50.720:FF:000084">
    <property type="entry name" value="Short-chain dehydrogenase reductase"/>
    <property type="match status" value="1"/>
</dbReference>
<organism evidence="2 3">
    <name type="scientific">Chelatococcus asaccharovorans</name>
    <dbReference type="NCBI Taxonomy" id="28210"/>
    <lineage>
        <taxon>Bacteria</taxon>
        <taxon>Pseudomonadati</taxon>
        <taxon>Pseudomonadota</taxon>
        <taxon>Alphaproteobacteria</taxon>
        <taxon>Hyphomicrobiales</taxon>
        <taxon>Chelatococcaceae</taxon>
        <taxon>Chelatococcus</taxon>
    </lineage>
</organism>
<dbReference type="PRINTS" id="PR00080">
    <property type="entry name" value="SDRFAMILY"/>
</dbReference>
<dbReference type="Gene3D" id="3.40.50.720">
    <property type="entry name" value="NAD(P)-binding Rossmann-like Domain"/>
    <property type="match status" value="1"/>
</dbReference>
<dbReference type="CDD" id="cd05233">
    <property type="entry name" value="SDR_c"/>
    <property type="match status" value="1"/>
</dbReference>
<dbReference type="InterPro" id="IPR036291">
    <property type="entry name" value="NAD(P)-bd_dom_sf"/>
</dbReference>
<evidence type="ECO:0000256" key="1">
    <source>
        <dbReference type="ARBA" id="ARBA00006484"/>
    </source>
</evidence>
<sequence length="260" mass="26032">MSAAGSTRRLVLVTGGSDGIGLATAQAFAAAGHGVAIAGRDQARLLSALAVLPEGALSVAMDVADSGSIARAVSRLSSDGFQVDVLVNNAGLMGNAKPLGSELDKELRRSMDANVFGPALLCSLLVPDMRKRGWGRIVNVASSAGLFAPLRQLPYSTSKAALIALTRGMAVELAGSGVTANAVAPGPVATSAYVRAKGEAGATARARSIPSGRLARPDEIAAAIVFLAGDMAGHITGHTLSLDGGEAAAGPYTTMFPPGS</sequence>
<dbReference type="PROSITE" id="PS00061">
    <property type="entry name" value="ADH_SHORT"/>
    <property type="match status" value="1"/>
</dbReference>
<dbReference type="InterPro" id="IPR002347">
    <property type="entry name" value="SDR_fam"/>
</dbReference>
<dbReference type="PRINTS" id="PR00081">
    <property type="entry name" value="GDHRDH"/>
</dbReference>
<reference evidence="2 3" key="1">
    <citation type="submission" date="2018-05" db="EMBL/GenBank/DDBJ databases">
        <title>Genomic Encyclopedia of Type Strains, Phase IV (KMG-IV): sequencing the most valuable type-strain genomes for metagenomic binning, comparative biology and taxonomic classification.</title>
        <authorList>
            <person name="Goeker M."/>
        </authorList>
    </citation>
    <scope>NUCLEOTIDE SEQUENCE [LARGE SCALE GENOMIC DNA]</scope>
    <source>
        <strain evidence="2 3">DSM 6462</strain>
    </source>
</reference>
<dbReference type="GO" id="GO:0016616">
    <property type="term" value="F:oxidoreductase activity, acting on the CH-OH group of donors, NAD or NADP as acceptor"/>
    <property type="evidence" value="ECO:0007669"/>
    <property type="project" value="TreeGrafter"/>
</dbReference>
<dbReference type="InterPro" id="IPR020904">
    <property type="entry name" value="Sc_DH/Rdtase_CS"/>
</dbReference>
<dbReference type="AlphaFoldDB" id="A0A2V3U371"/>
<dbReference type="Proteomes" id="UP000248021">
    <property type="component" value="Unassembled WGS sequence"/>
</dbReference>
<dbReference type="Pfam" id="PF13561">
    <property type="entry name" value="adh_short_C2"/>
    <property type="match status" value="1"/>
</dbReference>
<gene>
    <name evidence="2" type="ORF">C7450_107224</name>
</gene>
<comment type="similarity">
    <text evidence="1">Belongs to the short-chain dehydrogenases/reductases (SDR) family.</text>
</comment>
<evidence type="ECO:0000313" key="3">
    <source>
        <dbReference type="Proteomes" id="UP000248021"/>
    </source>
</evidence>
<dbReference type="SUPFAM" id="SSF51735">
    <property type="entry name" value="NAD(P)-binding Rossmann-fold domains"/>
    <property type="match status" value="1"/>
</dbReference>
<dbReference type="PANTHER" id="PTHR42760">
    <property type="entry name" value="SHORT-CHAIN DEHYDROGENASES/REDUCTASES FAMILY MEMBER"/>
    <property type="match status" value="1"/>
</dbReference>
<dbReference type="OrthoDB" id="9803333at2"/>
<keyword evidence="3" id="KW-1185">Reference proteome</keyword>
<evidence type="ECO:0000313" key="2">
    <source>
        <dbReference type="EMBL" id="PXW57184.1"/>
    </source>
</evidence>
<accession>A0A2V3U371</accession>
<dbReference type="RefSeq" id="WP_110375795.1">
    <property type="nucleotide sequence ID" value="NZ_JAHBRY010000001.1"/>
</dbReference>